<keyword evidence="4" id="KW-0804">Transcription</keyword>
<dbReference type="InterPro" id="IPR000847">
    <property type="entry name" value="LysR_HTH_N"/>
</dbReference>
<keyword evidence="3" id="KW-0238">DNA-binding</keyword>
<dbReference type="RefSeq" id="WP_368499230.1">
    <property type="nucleotide sequence ID" value="NZ_CP162511.1"/>
</dbReference>
<feature type="region of interest" description="Disordered" evidence="5">
    <location>
        <begin position="306"/>
        <end position="331"/>
    </location>
</feature>
<dbReference type="PANTHER" id="PTHR30346">
    <property type="entry name" value="TRANSCRIPTIONAL DUAL REGULATOR HCAR-RELATED"/>
    <property type="match status" value="1"/>
</dbReference>
<sequence length="331" mass="35512">MDVRRLELLRELAERGSITEVAKATHRTPSAVSQQLRVLEREAGLPLTEKSGRGIVLTDAGRALARSATDVAVAIEHANALWDEFRNDPTGEVSLASFPTGGQMLLPGVLHRLDEVGGLTLHCSDRDLESDDFPSITADFDIVLAHTPTPAATNWASREVVMVKLMTEPLDIALPPGHPLAAKDLLDPEDLIGERWIGVPWGYPFERTIHEISAAAGAPMNIVQRFGDTRVTEAFVAAGLGIAILPCYTAGGAYRSEIVLRNLRGVVAERHIFALMRPDRAERLAVRTVIDALRAEAAAVVAANAHRNPPAAAPADPPRATPTPSGDGRIS</sequence>
<feature type="domain" description="HTH lysR-type" evidence="6">
    <location>
        <begin position="1"/>
        <end position="58"/>
    </location>
</feature>
<dbReference type="SUPFAM" id="SSF46785">
    <property type="entry name" value="Winged helix' DNA-binding domain"/>
    <property type="match status" value="1"/>
</dbReference>
<evidence type="ECO:0000256" key="1">
    <source>
        <dbReference type="ARBA" id="ARBA00009437"/>
    </source>
</evidence>
<evidence type="ECO:0000256" key="2">
    <source>
        <dbReference type="ARBA" id="ARBA00023015"/>
    </source>
</evidence>
<evidence type="ECO:0000256" key="4">
    <source>
        <dbReference type="ARBA" id="ARBA00023163"/>
    </source>
</evidence>
<dbReference type="GO" id="GO:0003700">
    <property type="term" value="F:DNA-binding transcription factor activity"/>
    <property type="evidence" value="ECO:0007669"/>
    <property type="project" value="InterPro"/>
</dbReference>
<keyword evidence="2" id="KW-0805">Transcription regulation</keyword>
<dbReference type="Gene3D" id="3.40.190.10">
    <property type="entry name" value="Periplasmic binding protein-like II"/>
    <property type="match status" value="2"/>
</dbReference>
<proteinExistence type="inferred from homology"/>
<evidence type="ECO:0000259" key="6">
    <source>
        <dbReference type="PROSITE" id="PS50931"/>
    </source>
</evidence>
<dbReference type="Pfam" id="PF03466">
    <property type="entry name" value="LysR_substrate"/>
    <property type="match status" value="1"/>
</dbReference>
<dbReference type="InterPro" id="IPR005119">
    <property type="entry name" value="LysR_subst-bd"/>
</dbReference>
<dbReference type="CDD" id="cd00090">
    <property type="entry name" value="HTH_ARSR"/>
    <property type="match status" value="1"/>
</dbReference>
<dbReference type="PROSITE" id="PS50931">
    <property type="entry name" value="HTH_LYSR"/>
    <property type="match status" value="1"/>
</dbReference>
<dbReference type="InterPro" id="IPR036388">
    <property type="entry name" value="WH-like_DNA-bd_sf"/>
</dbReference>
<evidence type="ECO:0000256" key="3">
    <source>
        <dbReference type="ARBA" id="ARBA00023125"/>
    </source>
</evidence>
<feature type="compositionally biased region" description="Pro residues" evidence="5">
    <location>
        <begin position="311"/>
        <end position="321"/>
    </location>
</feature>
<dbReference type="Pfam" id="PF00126">
    <property type="entry name" value="HTH_1"/>
    <property type="match status" value="1"/>
</dbReference>
<dbReference type="EMBL" id="CP162511">
    <property type="protein sequence ID" value="XDI06852.1"/>
    <property type="molecule type" value="Genomic_DNA"/>
</dbReference>
<name>A0AB39BL08_9MICO</name>
<reference evidence="7" key="1">
    <citation type="submission" date="2024-05" db="EMBL/GenBank/DDBJ databases">
        <title>Herbiconiux sp. A18JL235.</title>
        <authorList>
            <person name="Zhang G."/>
        </authorList>
    </citation>
    <scope>NUCLEOTIDE SEQUENCE</scope>
    <source>
        <strain evidence="7">A18JL235</strain>
    </source>
</reference>
<dbReference type="GO" id="GO:0003677">
    <property type="term" value="F:DNA binding"/>
    <property type="evidence" value="ECO:0007669"/>
    <property type="project" value="UniProtKB-KW"/>
</dbReference>
<dbReference type="AlphaFoldDB" id="A0AB39BL08"/>
<dbReference type="PANTHER" id="PTHR30346:SF29">
    <property type="entry name" value="LYSR SUBSTRATE-BINDING"/>
    <property type="match status" value="1"/>
</dbReference>
<dbReference type="InterPro" id="IPR011991">
    <property type="entry name" value="ArsR-like_HTH"/>
</dbReference>
<dbReference type="GO" id="GO:0032993">
    <property type="term" value="C:protein-DNA complex"/>
    <property type="evidence" value="ECO:0007669"/>
    <property type="project" value="TreeGrafter"/>
</dbReference>
<comment type="similarity">
    <text evidence="1">Belongs to the LysR transcriptional regulatory family.</text>
</comment>
<evidence type="ECO:0000256" key="5">
    <source>
        <dbReference type="SAM" id="MobiDB-lite"/>
    </source>
</evidence>
<protein>
    <submittedName>
        <fullName evidence="7">LysR family transcriptional regulator</fullName>
    </submittedName>
</protein>
<accession>A0AB39BL08</accession>
<dbReference type="Gene3D" id="1.10.10.10">
    <property type="entry name" value="Winged helix-like DNA-binding domain superfamily/Winged helix DNA-binding domain"/>
    <property type="match status" value="1"/>
</dbReference>
<organism evidence="7">
    <name type="scientific">Herbiconiux sp. A18JL235</name>
    <dbReference type="NCBI Taxonomy" id="3152363"/>
    <lineage>
        <taxon>Bacteria</taxon>
        <taxon>Bacillati</taxon>
        <taxon>Actinomycetota</taxon>
        <taxon>Actinomycetes</taxon>
        <taxon>Micrococcales</taxon>
        <taxon>Microbacteriaceae</taxon>
        <taxon>Herbiconiux</taxon>
    </lineage>
</organism>
<dbReference type="SUPFAM" id="SSF53850">
    <property type="entry name" value="Periplasmic binding protein-like II"/>
    <property type="match status" value="1"/>
</dbReference>
<dbReference type="InterPro" id="IPR036390">
    <property type="entry name" value="WH_DNA-bd_sf"/>
</dbReference>
<evidence type="ECO:0000313" key="7">
    <source>
        <dbReference type="EMBL" id="XDI06852.1"/>
    </source>
</evidence>
<gene>
    <name evidence="7" type="ORF">ABFY20_07040</name>
</gene>